<accession>A0A0H3IZ76</accession>
<evidence type="ECO:0000313" key="2">
    <source>
        <dbReference type="EMBL" id="AJA50814.1"/>
    </source>
</evidence>
<evidence type="ECO:0000313" key="5">
    <source>
        <dbReference type="Proteomes" id="UP000030905"/>
    </source>
</evidence>
<gene>
    <name evidence="2" type="ORF">CLPA_c07260</name>
    <name evidence="3" type="ORF">CP6013_02424</name>
</gene>
<keyword evidence="1" id="KW-0812">Transmembrane</keyword>
<reference evidence="2 5" key="1">
    <citation type="journal article" date="2015" name="Genome Announc.">
        <title>Complete Genome Sequence of the Nitrogen-Fixing and Solvent-Producing Clostridium pasteurianum DSM 525.</title>
        <authorList>
            <person name="Poehlein A."/>
            <person name="Grosse-Honebrink A."/>
            <person name="Zhang Y."/>
            <person name="Minton N.P."/>
            <person name="Daniel R."/>
        </authorList>
    </citation>
    <scope>NUCLEOTIDE SEQUENCE [LARGE SCALE GENOMIC DNA]</scope>
    <source>
        <strain evidence="2">DSM 525</strain>
        <strain evidence="5">DSM 525 / ATCC 6013</strain>
    </source>
</reference>
<dbReference type="KEGG" id="cpae:CPAST_c07260"/>
<dbReference type="AlphaFoldDB" id="A0A0H3IZ76"/>
<dbReference type="EMBL" id="JPGY02000001">
    <property type="protein sequence ID" value="KRU13176.1"/>
    <property type="molecule type" value="Genomic_DNA"/>
</dbReference>
<evidence type="ECO:0000256" key="1">
    <source>
        <dbReference type="SAM" id="Phobius"/>
    </source>
</evidence>
<evidence type="ECO:0000313" key="3">
    <source>
        <dbReference type="EMBL" id="KRU13176.1"/>
    </source>
</evidence>
<dbReference type="RefSeq" id="WP_004455435.1">
    <property type="nucleotide sequence ID" value="NZ_ANZB01000010.1"/>
</dbReference>
<organism evidence="2 5">
    <name type="scientific">Clostridium pasteurianum DSM 525 = ATCC 6013</name>
    <dbReference type="NCBI Taxonomy" id="1262449"/>
    <lineage>
        <taxon>Bacteria</taxon>
        <taxon>Bacillati</taxon>
        <taxon>Bacillota</taxon>
        <taxon>Clostridia</taxon>
        <taxon>Eubacteriales</taxon>
        <taxon>Clostridiaceae</taxon>
        <taxon>Clostridium</taxon>
    </lineage>
</organism>
<name>A0A0H3IZ76_CLOPA</name>
<dbReference type="Proteomes" id="UP000028042">
    <property type="component" value="Unassembled WGS sequence"/>
</dbReference>
<dbReference type="Proteomes" id="UP000030905">
    <property type="component" value="Chromosome"/>
</dbReference>
<dbReference type="PATRIC" id="fig|1262449.3.peg.2845"/>
<dbReference type="GeneID" id="93072943"/>
<keyword evidence="1" id="KW-1133">Transmembrane helix</keyword>
<proteinExistence type="predicted"/>
<evidence type="ECO:0000313" key="4">
    <source>
        <dbReference type="Proteomes" id="UP000028042"/>
    </source>
</evidence>
<dbReference type="EMBL" id="CP009268">
    <property type="protein sequence ID" value="AJA50814.1"/>
    <property type="molecule type" value="Genomic_DNA"/>
</dbReference>
<sequence>MFKNKSTYIFIAIILVIICIIISIKLFSSNITISIKNNTDKTVAGLKIKYSHLNNDIEVPQIPKNQIYKTKIILPENFTEGSIKIYYIDKQGENHEEYLEGYIEKGYKGNITTTIDSVDNNGILSIKVHK</sequence>
<dbReference type="KEGG" id="cpat:CLPA_c07260"/>
<reference evidence="3 4" key="3">
    <citation type="journal article" name="Genome Announc.">
        <title>Improved Draft Genome Sequence of Clostridium pasteurianum Strain ATCC 6013 (DSM 525) Using a Hybrid Next-Generation Sequencing Approach.</title>
        <authorList>
            <person name="Pyne M.E."/>
            <person name="Utturkar S."/>
            <person name="Brown S.D."/>
            <person name="Moo-Young M."/>
            <person name="Chung D.A."/>
            <person name="Chou C.P."/>
        </authorList>
    </citation>
    <scope>NUCLEOTIDE SEQUENCE [LARGE SCALE GENOMIC DNA]</scope>
    <source>
        <strain evidence="3 4">ATCC 6013</strain>
    </source>
</reference>
<feature type="transmembrane region" description="Helical" evidence="1">
    <location>
        <begin position="6"/>
        <end position="27"/>
    </location>
</feature>
<keyword evidence="5" id="KW-1185">Reference proteome</keyword>
<protein>
    <submittedName>
        <fullName evidence="2">Uncharacterized protein</fullName>
    </submittedName>
</protein>
<reference evidence="3" key="2">
    <citation type="submission" date="2015-10" db="EMBL/GenBank/DDBJ databases">
        <title>Improved Draft Genome Sequence of Clostridium pasteurianum Strain ATCC 6013 (DSM 525) Using a Hybrid Next-Generation Sequencing Approach.</title>
        <authorList>
            <person name="Pyne M.E."/>
            <person name="Utturkar S.M."/>
            <person name="Brown S.D."/>
            <person name="Moo-Young M."/>
            <person name="Chung D.A."/>
            <person name="Chou P.C."/>
        </authorList>
    </citation>
    <scope>NUCLEOTIDE SEQUENCE</scope>
    <source>
        <strain evidence="3">ATCC 6013</strain>
    </source>
</reference>
<dbReference type="eggNOG" id="ENOG5030G1T">
    <property type="taxonomic scope" value="Bacteria"/>
</dbReference>
<keyword evidence="1" id="KW-0472">Membrane</keyword>